<evidence type="ECO:0000313" key="2">
    <source>
        <dbReference type="EMBL" id="QHR90177.1"/>
    </source>
</evidence>
<accession>A0A6B9XX53</accession>
<keyword evidence="1" id="KW-0472">Membrane</keyword>
<sequence length="78" mass="8694">MLVSKQHGSPSSGGNLAYWADLVEVYLHVDLAYWADFVYLVYVYSVGALRGLFGLGGRRLLSRLAYFCRVGWKLGGHP</sequence>
<gene>
    <name evidence="2" type="primary">orf04223</name>
    <name evidence="2" type="ORF">Q903MT_gene4200</name>
</gene>
<evidence type="ECO:0000256" key="1">
    <source>
        <dbReference type="SAM" id="Phobius"/>
    </source>
</evidence>
<geneLocation type="mitochondrion" evidence="2"/>
<proteinExistence type="predicted"/>
<dbReference type="EMBL" id="MK697699">
    <property type="protein sequence ID" value="QHR90177.1"/>
    <property type="molecule type" value="Genomic_DNA"/>
</dbReference>
<reference evidence="2" key="1">
    <citation type="submission" date="2019-03" db="EMBL/GenBank/DDBJ databases">
        <title>Largest Complete Mitochondrial Genome of a Gymnosperm, Sitka Spruce (Picea sitchensis), Indicates Complex Physical Structure.</title>
        <authorList>
            <person name="Jackman S.D."/>
            <person name="Coombe L."/>
            <person name="Warren R."/>
            <person name="Kirk H."/>
            <person name="Trinh E."/>
            <person name="McLeod T."/>
            <person name="Pleasance S."/>
            <person name="Pandoh P."/>
            <person name="Zhao Y."/>
            <person name="Coope R."/>
            <person name="Bousquet J."/>
            <person name="Bohlmann J.C."/>
            <person name="Jones S.J.M."/>
            <person name="Birol I."/>
        </authorList>
    </citation>
    <scope>NUCLEOTIDE SEQUENCE</scope>
    <source>
        <strain evidence="2">Q903</strain>
    </source>
</reference>
<keyword evidence="1" id="KW-1133">Transmembrane helix</keyword>
<keyword evidence="1" id="KW-0812">Transmembrane</keyword>
<feature type="transmembrane region" description="Helical" evidence="1">
    <location>
        <begin position="31"/>
        <end position="53"/>
    </location>
</feature>
<name>A0A6B9XX53_PICSI</name>
<keyword evidence="2" id="KW-0496">Mitochondrion</keyword>
<organism evidence="2">
    <name type="scientific">Picea sitchensis</name>
    <name type="common">Sitka spruce</name>
    <name type="synonym">Pinus sitchensis</name>
    <dbReference type="NCBI Taxonomy" id="3332"/>
    <lineage>
        <taxon>Eukaryota</taxon>
        <taxon>Viridiplantae</taxon>
        <taxon>Streptophyta</taxon>
        <taxon>Embryophyta</taxon>
        <taxon>Tracheophyta</taxon>
        <taxon>Spermatophyta</taxon>
        <taxon>Pinopsida</taxon>
        <taxon>Pinidae</taxon>
        <taxon>Conifers I</taxon>
        <taxon>Pinales</taxon>
        <taxon>Pinaceae</taxon>
        <taxon>Picea</taxon>
    </lineage>
</organism>
<protein>
    <submittedName>
        <fullName evidence="2">Uncharacterized protein</fullName>
    </submittedName>
</protein>
<dbReference type="AlphaFoldDB" id="A0A6B9XX53"/>